<comment type="subcellular location">
    <subcellularLocation>
        <location evidence="5">Cytoplasm</location>
    </subcellularLocation>
</comment>
<dbReference type="PANTHER" id="PTHR34276:SF1">
    <property type="entry name" value="MINI-RIBONUCLEASE 3"/>
    <property type="match status" value="1"/>
</dbReference>
<dbReference type="Gene3D" id="1.10.1520.10">
    <property type="entry name" value="Ribonuclease III domain"/>
    <property type="match status" value="1"/>
</dbReference>
<dbReference type="HAMAP" id="MF_01468">
    <property type="entry name" value="RNase_Mini_III"/>
    <property type="match status" value="1"/>
</dbReference>
<dbReference type="Proteomes" id="UP000324497">
    <property type="component" value="Chromosome"/>
</dbReference>
<keyword evidence="5" id="KW-0694">RNA-binding</keyword>
<comment type="similarity">
    <text evidence="5">Belongs to the MrnC RNase family.</text>
</comment>
<proteinExistence type="inferred from homology"/>
<comment type="function">
    <text evidence="5">Involved in correct processing of both the 5' and 3' ends of 23S rRNA precursor. Processes 30S rRNA precursor transcript even in absence of ribonuclease 3 (Rnc); Rnc processes 30S rRNA into smaller rRNA precursors.</text>
</comment>
<keyword evidence="1 5" id="KW-0698">rRNA processing</keyword>
<dbReference type="InterPro" id="IPR036389">
    <property type="entry name" value="RNase_III_sf"/>
</dbReference>
<dbReference type="EMBL" id="CP018180">
    <property type="protein sequence ID" value="AUJ31465.1"/>
    <property type="molecule type" value="Genomic_DNA"/>
</dbReference>
<organism evidence="7 8">
    <name type="scientific">Liquorilactobacillus nagelii</name>
    <dbReference type="NCBI Taxonomy" id="82688"/>
    <lineage>
        <taxon>Bacteria</taxon>
        <taxon>Bacillati</taxon>
        <taxon>Bacillota</taxon>
        <taxon>Bacilli</taxon>
        <taxon>Lactobacillales</taxon>
        <taxon>Lactobacillaceae</taxon>
        <taxon>Liquorilactobacillus</taxon>
    </lineage>
</organism>
<evidence type="ECO:0000313" key="8">
    <source>
        <dbReference type="Proteomes" id="UP000324497"/>
    </source>
</evidence>
<sequence>MNENVADLNGIALAYMGDAAYEVFVRAHLLRNGLTKPNKLHHRATHFVSAKAQAWLIEQMQETKQLTTEELEFFKRGRNAKSHTTAKNTDVMTYRISTGFEAVFGYLYLSGQTQRLQELAEWCIEQVERKQNETKTK</sequence>
<dbReference type="GO" id="GO:0019843">
    <property type="term" value="F:rRNA binding"/>
    <property type="evidence" value="ECO:0007669"/>
    <property type="project" value="UniProtKB-UniRule"/>
</dbReference>
<evidence type="ECO:0000256" key="2">
    <source>
        <dbReference type="ARBA" id="ARBA00022722"/>
    </source>
</evidence>
<gene>
    <name evidence="5" type="primary">mrnC</name>
    <name evidence="7" type="ORF">BSQ50_02155</name>
</gene>
<evidence type="ECO:0000313" key="7">
    <source>
        <dbReference type="EMBL" id="AUJ31465.1"/>
    </source>
</evidence>
<keyword evidence="5" id="KW-0699">rRNA-binding</keyword>
<dbReference type="EC" id="3.1.26.-" evidence="5"/>
<evidence type="ECO:0000256" key="4">
    <source>
        <dbReference type="ARBA" id="ARBA00022801"/>
    </source>
</evidence>
<keyword evidence="2 5" id="KW-0540">Nuclease</keyword>
<dbReference type="GeneID" id="78522281"/>
<feature type="domain" description="RNase III" evidence="6">
    <location>
        <begin position="1"/>
        <end position="136"/>
    </location>
</feature>
<dbReference type="PIRSF" id="PIRSF005520">
    <property type="entry name" value="UCP005520"/>
    <property type="match status" value="1"/>
</dbReference>
<dbReference type="InterPro" id="IPR000999">
    <property type="entry name" value="RNase_III_dom"/>
</dbReference>
<accession>A0A3Q8CBP8</accession>
<keyword evidence="5" id="KW-0460">Magnesium</keyword>
<dbReference type="GO" id="GO:0005737">
    <property type="term" value="C:cytoplasm"/>
    <property type="evidence" value="ECO:0007669"/>
    <property type="project" value="UniProtKB-SubCell"/>
</dbReference>
<dbReference type="GO" id="GO:0004525">
    <property type="term" value="F:ribonuclease III activity"/>
    <property type="evidence" value="ECO:0007669"/>
    <property type="project" value="InterPro"/>
</dbReference>
<keyword evidence="8" id="KW-1185">Reference proteome</keyword>
<keyword evidence="5" id="KW-0690">Ribosome biogenesis</keyword>
<dbReference type="AlphaFoldDB" id="A0A3Q8CBP8"/>
<feature type="active site" evidence="5">
    <location>
        <position position="18"/>
    </location>
</feature>
<dbReference type="InterPro" id="IPR008226">
    <property type="entry name" value="Mini3_fam"/>
</dbReference>
<keyword evidence="4 5" id="KW-0378">Hydrolase</keyword>
<dbReference type="KEGG" id="lng:BSQ50_02155"/>
<dbReference type="Pfam" id="PF00636">
    <property type="entry name" value="Ribonuclease_3"/>
    <property type="match status" value="1"/>
</dbReference>
<keyword evidence="3 5" id="KW-0255">Endonuclease</keyword>
<dbReference type="RefSeq" id="WP_057885101.1">
    <property type="nucleotide sequence ID" value="NZ_CP018180.1"/>
</dbReference>
<reference evidence="7 8" key="1">
    <citation type="submission" date="2016-11" db="EMBL/GenBank/DDBJ databases">
        <title>Interaction between Lactobacillus species and yeast in water kefir.</title>
        <authorList>
            <person name="Behr J."/>
            <person name="Xu D."/>
            <person name="Vogel R.F."/>
        </authorList>
    </citation>
    <scope>NUCLEOTIDE SEQUENCE [LARGE SCALE GENOMIC DNA]</scope>
    <source>
        <strain evidence="7 8">TMW 1.1827</strain>
    </source>
</reference>
<protein>
    <recommendedName>
        <fullName evidence="5">Mini-ribonuclease 3</fullName>
        <shortName evidence="5">Mini-3</shortName>
        <shortName evidence="5">Mini-RNase 3</shortName>
        <ecNumber evidence="5">3.1.26.-</ecNumber>
    </recommendedName>
    <alternativeName>
        <fullName evidence="5">Mini-RNase III</fullName>
        <shortName evidence="5">Mini-III</shortName>
    </alternativeName>
</protein>
<evidence type="ECO:0000256" key="1">
    <source>
        <dbReference type="ARBA" id="ARBA00022552"/>
    </source>
</evidence>
<keyword evidence="5" id="KW-0963">Cytoplasm</keyword>
<comment type="cofactor">
    <cofactor evidence="5">
        <name>Mg(2+)</name>
        <dbReference type="ChEBI" id="CHEBI:18420"/>
    </cofactor>
</comment>
<dbReference type="SUPFAM" id="SSF69065">
    <property type="entry name" value="RNase III domain-like"/>
    <property type="match status" value="1"/>
</dbReference>
<name>A0A3Q8CBP8_9LACO</name>
<dbReference type="PANTHER" id="PTHR34276">
    <property type="entry name" value="MINI-RIBONUCLEASE 3"/>
    <property type="match status" value="1"/>
</dbReference>
<dbReference type="GO" id="GO:0006364">
    <property type="term" value="P:rRNA processing"/>
    <property type="evidence" value="ECO:0007669"/>
    <property type="project" value="UniProtKB-UniRule"/>
</dbReference>
<evidence type="ECO:0000259" key="6">
    <source>
        <dbReference type="SMART" id="SM00535"/>
    </source>
</evidence>
<evidence type="ECO:0000256" key="3">
    <source>
        <dbReference type="ARBA" id="ARBA00022759"/>
    </source>
</evidence>
<dbReference type="SMART" id="SM00535">
    <property type="entry name" value="RIBOc"/>
    <property type="match status" value="1"/>
</dbReference>
<comment type="subunit">
    <text evidence="5">Homodimer.</text>
</comment>
<evidence type="ECO:0000256" key="5">
    <source>
        <dbReference type="HAMAP-Rule" id="MF_01468"/>
    </source>
</evidence>